<evidence type="ECO:0000313" key="13">
    <source>
        <dbReference type="EMBL" id="KAJ3612743.1"/>
    </source>
</evidence>
<evidence type="ECO:0000313" key="14">
    <source>
        <dbReference type="Proteomes" id="UP001148018"/>
    </source>
</evidence>
<feature type="transmembrane region" description="Helical" evidence="10">
    <location>
        <begin position="550"/>
        <end position="572"/>
    </location>
</feature>
<dbReference type="GO" id="GO:0046872">
    <property type="term" value="F:metal ion binding"/>
    <property type="evidence" value="ECO:0007669"/>
    <property type="project" value="UniProtKB-KW"/>
</dbReference>
<dbReference type="EC" id="3.1.3.5" evidence="3"/>
<keyword evidence="10" id="KW-1133">Transmembrane helix</keyword>
<reference evidence="13" key="1">
    <citation type="submission" date="2022-07" db="EMBL/GenBank/DDBJ databases">
        <title>Chromosome-level genome of Muraenolepis orangiensis.</title>
        <authorList>
            <person name="Kim J."/>
        </authorList>
    </citation>
    <scope>NUCLEOTIDE SEQUENCE</scope>
    <source>
        <strain evidence="13">KU_S4_2022</strain>
        <tissue evidence="13">Muscle</tissue>
    </source>
</reference>
<protein>
    <recommendedName>
        <fullName evidence="3">5'-nucleotidase</fullName>
        <ecNumber evidence="3">3.1.3.5</ecNumber>
    </recommendedName>
    <alternativeName>
        <fullName evidence="8">Ecto-5'-nucleotidase</fullName>
    </alternativeName>
</protein>
<gene>
    <name evidence="13" type="ORF">NHX12_019001</name>
</gene>
<dbReference type="Pfam" id="PF02872">
    <property type="entry name" value="5_nucleotid_C"/>
    <property type="match status" value="1"/>
</dbReference>
<dbReference type="AlphaFoldDB" id="A0A9Q0EUK1"/>
<comment type="catalytic activity">
    <reaction evidence="1">
        <text>a ribonucleoside 5'-phosphate + H2O = a ribonucleoside + phosphate</text>
        <dbReference type="Rhea" id="RHEA:12484"/>
        <dbReference type="ChEBI" id="CHEBI:15377"/>
        <dbReference type="ChEBI" id="CHEBI:18254"/>
        <dbReference type="ChEBI" id="CHEBI:43474"/>
        <dbReference type="ChEBI" id="CHEBI:58043"/>
        <dbReference type="EC" id="3.1.3.5"/>
    </reaction>
</comment>
<dbReference type="Gene3D" id="3.60.21.10">
    <property type="match status" value="1"/>
</dbReference>
<feature type="chain" id="PRO_5040538730" description="5'-nucleotidase" evidence="9">
    <location>
        <begin position="31"/>
        <end position="576"/>
    </location>
</feature>
<evidence type="ECO:0000256" key="5">
    <source>
        <dbReference type="ARBA" id="ARBA00022729"/>
    </source>
</evidence>
<dbReference type="CDD" id="cd07409">
    <property type="entry name" value="MPP_CD73_N"/>
    <property type="match status" value="1"/>
</dbReference>
<proteinExistence type="inferred from homology"/>
<comment type="caution">
    <text evidence="13">The sequence shown here is derived from an EMBL/GenBank/DDBJ whole genome shotgun (WGS) entry which is preliminary data.</text>
</comment>
<evidence type="ECO:0000259" key="11">
    <source>
        <dbReference type="Pfam" id="PF00149"/>
    </source>
</evidence>
<dbReference type="InterPro" id="IPR029052">
    <property type="entry name" value="Metallo-depent_PP-like"/>
</dbReference>
<dbReference type="InterPro" id="IPR004843">
    <property type="entry name" value="Calcineurin-like_PHP"/>
</dbReference>
<dbReference type="PROSITE" id="PS00785">
    <property type="entry name" value="5_NUCLEOTIDASE_1"/>
    <property type="match status" value="1"/>
</dbReference>
<dbReference type="GO" id="GO:0008253">
    <property type="term" value="F:5'-nucleotidase activity"/>
    <property type="evidence" value="ECO:0007669"/>
    <property type="project" value="UniProtKB-EC"/>
</dbReference>
<feature type="domain" description="5'-Nucleotidase C-terminal" evidence="12">
    <location>
        <begin position="342"/>
        <end position="516"/>
    </location>
</feature>
<dbReference type="InterPro" id="IPR006146">
    <property type="entry name" value="5'-Nucleotdase_CS"/>
</dbReference>
<dbReference type="GO" id="GO:0006196">
    <property type="term" value="P:AMP catabolic process"/>
    <property type="evidence" value="ECO:0007669"/>
    <property type="project" value="TreeGrafter"/>
</dbReference>
<feature type="signal peptide" evidence="9">
    <location>
        <begin position="1"/>
        <end position="30"/>
    </location>
</feature>
<evidence type="ECO:0000256" key="4">
    <source>
        <dbReference type="ARBA" id="ARBA00022723"/>
    </source>
</evidence>
<dbReference type="FunFam" id="3.60.21.10:FF:000020">
    <property type="entry name" value="NT5E isoform 4"/>
    <property type="match status" value="1"/>
</dbReference>
<evidence type="ECO:0000259" key="12">
    <source>
        <dbReference type="Pfam" id="PF02872"/>
    </source>
</evidence>
<dbReference type="GO" id="GO:0000166">
    <property type="term" value="F:nucleotide binding"/>
    <property type="evidence" value="ECO:0007669"/>
    <property type="project" value="UniProtKB-KW"/>
</dbReference>
<evidence type="ECO:0000256" key="9">
    <source>
        <dbReference type="RuleBase" id="RU362119"/>
    </source>
</evidence>
<evidence type="ECO:0000256" key="10">
    <source>
        <dbReference type="SAM" id="Phobius"/>
    </source>
</evidence>
<keyword evidence="4" id="KW-0479">Metal-binding</keyword>
<keyword evidence="14" id="KW-1185">Reference proteome</keyword>
<keyword evidence="5 9" id="KW-0732">Signal</keyword>
<dbReference type="InterPro" id="IPR036907">
    <property type="entry name" value="5'-Nucleotdase_C_sf"/>
</dbReference>
<sequence>MDVVRGPGVFMCVCLLVLLSSMGFDGTAVAFELTLLHTNDHHARIEETSKDSGKCREGGPCFAGVARRFTKVSEIRRQEQHVLFLDAGDQFQGTVWFNYYRGAEAAHFMNALGYDAMAFGNHEFDNEVEGLITPFLHNVACAMLGANMKADQTLGPQINALYHPFKVFTLGSERVAVVGYTTAETPLLSQPGPHLAFQDEVAAIRVQVEKLTTMGVNKIIALGHAGFDVDKDIAKRVKGVDVVIGGHSNTFLYTGSPPASETPEGTYPYMVRSDDGRDVPVVQAFAFGKYLGNLKVTFDQAGNVIKAAGNPILLDSSIAQDPVVLADVDHWKKNLSHFSTEVVGHTLVYLNGTTECRSRECNLGNLICTAMIYNNLRHSDEVQWNHVGLCMINSGAIRTSIDESVDNGTVTMEDILLVLPFGGTFDLIRVKGSTLMKAFERSVHRYGSNRGEFLQIGGIRVKYDVSKPVGERVASLRLLCTMCRVPHYEPVVPDQEYKVVVTSYIAGGGDGYAMLRDERLKLDTGDMDVAVLSKYIQEQQRVYPPVDGRIAFVSSALCLASSSVLLLLSVGLSTTI</sequence>
<dbReference type="EMBL" id="JANIIK010000035">
    <property type="protein sequence ID" value="KAJ3612743.1"/>
    <property type="molecule type" value="Genomic_DNA"/>
</dbReference>
<evidence type="ECO:0000256" key="7">
    <source>
        <dbReference type="ARBA" id="ARBA00022801"/>
    </source>
</evidence>
<dbReference type="InterPro" id="IPR006179">
    <property type="entry name" value="5_nucleotidase/apyrase"/>
</dbReference>
<evidence type="ECO:0000256" key="3">
    <source>
        <dbReference type="ARBA" id="ARBA00012643"/>
    </source>
</evidence>
<name>A0A9Q0EUK1_9TELE</name>
<evidence type="ECO:0000256" key="2">
    <source>
        <dbReference type="ARBA" id="ARBA00006654"/>
    </source>
</evidence>
<dbReference type="InterPro" id="IPR008334">
    <property type="entry name" value="5'-Nucleotdase_C"/>
</dbReference>
<keyword evidence="7 9" id="KW-0378">Hydrolase</keyword>
<dbReference type="Proteomes" id="UP001148018">
    <property type="component" value="Unassembled WGS sequence"/>
</dbReference>
<dbReference type="PRINTS" id="PR01607">
    <property type="entry name" value="APYRASEFAMLY"/>
</dbReference>
<organism evidence="13 14">
    <name type="scientific">Muraenolepis orangiensis</name>
    <name type="common">Patagonian moray cod</name>
    <dbReference type="NCBI Taxonomy" id="630683"/>
    <lineage>
        <taxon>Eukaryota</taxon>
        <taxon>Metazoa</taxon>
        <taxon>Chordata</taxon>
        <taxon>Craniata</taxon>
        <taxon>Vertebrata</taxon>
        <taxon>Euteleostomi</taxon>
        <taxon>Actinopterygii</taxon>
        <taxon>Neopterygii</taxon>
        <taxon>Teleostei</taxon>
        <taxon>Neoteleostei</taxon>
        <taxon>Acanthomorphata</taxon>
        <taxon>Zeiogadaria</taxon>
        <taxon>Gadariae</taxon>
        <taxon>Gadiformes</taxon>
        <taxon>Muraenolepidoidei</taxon>
        <taxon>Muraenolepididae</taxon>
        <taxon>Muraenolepis</taxon>
    </lineage>
</organism>
<keyword evidence="10" id="KW-0812">Transmembrane</keyword>
<accession>A0A9Q0EUK1</accession>
<dbReference type="PANTHER" id="PTHR11575:SF24">
    <property type="entry name" value="5'-NUCLEOTIDASE"/>
    <property type="match status" value="1"/>
</dbReference>
<keyword evidence="10" id="KW-0472">Membrane</keyword>
<feature type="domain" description="Calcineurin-like phosphoesterase" evidence="11">
    <location>
        <begin position="34"/>
        <end position="248"/>
    </location>
</feature>
<keyword evidence="6 9" id="KW-0547">Nucleotide-binding</keyword>
<dbReference type="PANTHER" id="PTHR11575">
    <property type="entry name" value="5'-NUCLEOTIDASE-RELATED"/>
    <property type="match status" value="1"/>
</dbReference>
<dbReference type="OrthoDB" id="7722975at2759"/>
<dbReference type="SUPFAM" id="SSF55816">
    <property type="entry name" value="5'-nucleotidase (syn. UDP-sugar hydrolase), C-terminal domain"/>
    <property type="match status" value="1"/>
</dbReference>
<dbReference type="FunFam" id="3.90.780.10:FF:000001">
    <property type="entry name" value="NT5E isoform 3"/>
    <property type="match status" value="1"/>
</dbReference>
<dbReference type="Gene3D" id="3.90.780.10">
    <property type="entry name" value="5'-Nucleotidase, C-terminal domain"/>
    <property type="match status" value="1"/>
</dbReference>
<evidence type="ECO:0000256" key="1">
    <source>
        <dbReference type="ARBA" id="ARBA00000815"/>
    </source>
</evidence>
<comment type="similarity">
    <text evidence="2 9">Belongs to the 5'-nucleotidase family.</text>
</comment>
<evidence type="ECO:0000256" key="6">
    <source>
        <dbReference type="ARBA" id="ARBA00022741"/>
    </source>
</evidence>
<dbReference type="Pfam" id="PF00149">
    <property type="entry name" value="Metallophos"/>
    <property type="match status" value="1"/>
</dbReference>
<dbReference type="SUPFAM" id="SSF56300">
    <property type="entry name" value="Metallo-dependent phosphatases"/>
    <property type="match status" value="1"/>
</dbReference>
<dbReference type="GO" id="GO:0005886">
    <property type="term" value="C:plasma membrane"/>
    <property type="evidence" value="ECO:0007669"/>
    <property type="project" value="TreeGrafter"/>
</dbReference>
<evidence type="ECO:0000256" key="8">
    <source>
        <dbReference type="ARBA" id="ARBA00029793"/>
    </source>
</evidence>